<organism evidence="1 2">
    <name type="scientific">Candidatus Berkelbacteria bacterium CG1_02_42_45</name>
    <dbReference type="NCBI Taxonomy" id="1805036"/>
    <lineage>
        <taxon>Bacteria</taxon>
        <taxon>Candidatus Berkelbacteria</taxon>
    </lineage>
</organism>
<reference evidence="1 2" key="1">
    <citation type="journal article" date="2016" name="Environ. Microbiol.">
        <title>Genomic resolution of a cold subsurface aquifer community provides metabolic insights for novel microbes adapted to high CO concentrations.</title>
        <authorList>
            <person name="Probst A.J."/>
            <person name="Castelle C.J."/>
            <person name="Singh A."/>
            <person name="Brown C.T."/>
            <person name="Anantharaman K."/>
            <person name="Sharon I."/>
            <person name="Hug L.A."/>
            <person name="Burstein D."/>
            <person name="Emerson J.B."/>
            <person name="Thomas B.C."/>
            <person name="Banfield J.F."/>
        </authorList>
    </citation>
    <scope>NUCLEOTIDE SEQUENCE [LARGE SCALE GENOMIC DNA]</scope>
    <source>
        <strain evidence="1">CG1_02_42_45</strain>
    </source>
</reference>
<evidence type="ECO:0000313" key="2">
    <source>
        <dbReference type="Proteomes" id="UP000182753"/>
    </source>
</evidence>
<dbReference type="AlphaFoldDB" id="A0A1J4RP61"/>
<proteinExistence type="predicted"/>
<sequence>MAMKIKIVAVPPGEAPEWVREEWVGLVLPVDETPITTFCTVIEVVSGKRANLDIEVYRIKKEEAIGILGKNSPEAADWWKRNRIIADSDWLLFAQGVCEIVED</sequence>
<accession>A0A1J4RP61</accession>
<evidence type="ECO:0000313" key="1">
    <source>
        <dbReference type="EMBL" id="OIN88840.1"/>
    </source>
</evidence>
<name>A0A1J4RP61_9BACT</name>
<gene>
    <name evidence="1" type="ORF">AUJ40_03025</name>
</gene>
<dbReference type="Proteomes" id="UP000182753">
    <property type="component" value="Unassembled WGS sequence"/>
</dbReference>
<dbReference type="EMBL" id="MNUJ01000059">
    <property type="protein sequence ID" value="OIN88840.1"/>
    <property type="molecule type" value="Genomic_DNA"/>
</dbReference>
<comment type="caution">
    <text evidence="1">The sequence shown here is derived from an EMBL/GenBank/DDBJ whole genome shotgun (WGS) entry which is preliminary data.</text>
</comment>
<protein>
    <submittedName>
        <fullName evidence="1">Uncharacterized protein</fullName>
    </submittedName>
</protein>